<dbReference type="SUPFAM" id="SSF53474">
    <property type="entry name" value="alpha/beta-Hydrolases"/>
    <property type="match status" value="1"/>
</dbReference>
<dbReference type="OrthoDB" id="17560at2759"/>
<dbReference type="InterPro" id="IPR029058">
    <property type="entry name" value="AB_hydrolase_fold"/>
</dbReference>
<dbReference type="Pfam" id="PF01738">
    <property type="entry name" value="DLH"/>
    <property type="match status" value="1"/>
</dbReference>
<dbReference type="AlphaFoldDB" id="A0A0F8XEP4"/>
<evidence type="ECO:0000259" key="1">
    <source>
        <dbReference type="Pfam" id="PF01738"/>
    </source>
</evidence>
<feature type="domain" description="Dienelactone hydrolase" evidence="1">
    <location>
        <begin position="36"/>
        <end position="251"/>
    </location>
</feature>
<keyword evidence="3" id="KW-1185">Reference proteome</keyword>
<dbReference type="Proteomes" id="UP000034291">
    <property type="component" value="Unassembled WGS sequence"/>
</dbReference>
<dbReference type="InterPro" id="IPR002925">
    <property type="entry name" value="Dienelactn_hydro"/>
</dbReference>
<organism evidence="2 3">
    <name type="scientific">Aspergillus rambellii</name>
    <dbReference type="NCBI Taxonomy" id="308745"/>
    <lineage>
        <taxon>Eukaryota</taxon>
        <taxon>Fungi</taxon>
        <taxon>Dikarya</taxon>
        <taxon>Ascomycota</taxon>
        <taxon>Pezizomycotina</taxon>
        <taxon>Eurotiomycetes</taxon>
        <taxon>Eurotiomycetidae</taxon>
        <taxon>Eurotiales</taxon>
        <taxon>Aspergillaceae</taxon>
        <taxon>Aspergillus</taxon>
        <taxon>Aspergillus subgen. Nidulantes</taxon>
    </lineage>
</organism>
<dbReference type="GO" id="GO:0016787">
    <property type="term" value="F:hydrolase activity"/>
    <property type="evidence" value="ECO:0007669"/>
    <property type="project" value="InterPro"/>
</dbReference>
<dbReference type="PANTHER" id="PTHR17630:SF44">
    <property type="entry name" value="PROTEIN AIM2"/>
    <property type="match status" value="1"/>
</dbReference>
<protein>
    <recommendedName>
        <fullName evidence="1">Dienelactone hydrolase domain-containing protein</fullName>
    </recommendedName>
</protein>
<reference evidence="2 3" key="1">
    <citation type="submission" date="2015-02" db="EMBL/GenBank/DDBJ databases">
        <title>Draft Genome Sequences of Two Closely-Related Aflatoxigenic Aspergillus Species Obtained from the Cote d'Ivoire.</title>
        <authorList>
            <person name="Moore G.G."/>
            <person name="Beltz S.B."/>
            <person name="Mack B.M."/>
        </authorList>
    </citation>
    <scope>NUCLEOTIDE SEQUENCE [LARGE SCALE GENOMIC DNA]</scope>
    <source>
        <strain evidence="2 3">SRRC1468</strain>
    </source>
</reference>
<gene>
    <name evidence="2" type="ORF">ARAM_002405</name>
</gene>
<evidence type="ECO:0000313" key="2">
    <source>
        <dbReference type="EMBL" id="KKK22062.1"/>
    </source>
</evidence>
<dbReference type="EMBL" id="JZBS01001586">
    <property type="protein sequence ID" value="KKK22062.1"/>
    <property type="molecule type" value="Genomic_DNA"/>
</dbReference>
<dbReference type="PANTHER" id="PTHR17630">
    <property type="entry name" value="DIENELACTONE HYDROLASE"/>
    <property type="match status" value="1"/>
</dbReference>
<evidence type="ECO:0000313" key="3">
    <source>
        <dbReference type="Proteomes" id="UP000034291"/>
    </source>
</evidence>
<accession>A0A0F8XEP4</accession>
<sequence>MASNPPKACCTTGVLHTGTPTGKTIKYGAYSGYLAVAPPTQAHQDVALMMMPDIMGIYENSQLLADAFALRGYTCLVVDVFNGDALKLNTIMSGFDVVGWINEGRDNRGPHTTQEVDPIVKAAIQYLKQELGFKKLGAVGYCFGAKYVVRHFQSGINVGFIAHPSWVDEKELAGVTGPLSIAAALNDDVFPPEKRHKSEEILLDAGSPFQINLFSGSDVGHGFAIRGHLTPETRFAYDQAFNQAVDWFDKFLK</sequence>
<comment type="caution">
    <text evidence="2">The sequence shown here is derived from an EMBL/GenBank/DDBJ whole genome shotgun (WGS) entry which is preliminary data.</text>
</comment>
<name>A0A0F8XEP4_9EURO</name>
<dbReference type="STRING" id="308745.A0A0F8XEP4"/>
<proteinExistence type="predicted"/>
<dbReference type="Gene3D" id="3.40.50.1820">
    <property type="entry name" value="alpha/beta hydrolase"/>
    <property type="match status" value="1"/>
</dbReference>